<accession>A0A5J5F0X3</accession>
<evidence type="ECO:0000256" key="2">
    <source>
        <dbReference type="PROSITE-ProRule" id="PRU00358"/>
    </source>
</evidence>
<protein>
    <submittedName>
        <fullName evidence="5">Histone-lysine N-methyltransferase</fullName>
    </submittedName>
</protein>
<dbReference type="GO" id="GO:0032259">
    <property type="term" value="P:methylation"/>
    <property type="evidence" value="ECO:0007669"/>
    <property type="project" value="UniProtKB-KW"/>
</dbReference>
<evidence type="ECO:0000256" key="3">
    <source>
        <dbReference type="SAM" id="MobiDB-lite"/>
    </source>
</evidence>
<feature type="region of interest" description="Disordered" evidence="3">
    <location>
        <begin position="43"/>
        <end position="134"/>
    </location>
</feature>
<feature type="domain" description="YDG" evidence="4">
    <location>
        <begin position="139"/>
        <end position="285"/>
    </location>
</feature>
<comment type="caution">
    <text evidence="5">The sequence shown here is derived from an EMBL/GenBank/DDBJ whole genome shotgun (WGS) entry which is preliminary data.</text>
</comment>
<dbReference type="SMART" id="SM00466">
    <property type="entry name" value="SRA"/>
    <property type="match status" value="1"/>
</dbReference>
<dbReference type="GO" id="GO:0016567">
    <property type="term" value="P:protein ubiquitination"/>
    <property type="evidence" value="ECO:0007669"/>
    <property type="project" value="TreeGrafter"/>
</dbReference>
<dbReference type="EMBL" id="VXIS01000060">
    <property type="protein sequence ID" value="KAA8909182.1"/>
    <property type="molecule type" value="Genomic_DNA"/>
</dbReference>
<dbReference type="SUPFAM" id="SSF88697">
    <property type="entry name" value="PUA domain-like"/>
    <property type="match status" value="1"/>
</dbReference>
<evidence type="ECO:0000313" key="6">
    <source>
        <dbReference type="Proteomes" id="UP000326924"/>
    </source>
</evidence>
<dbReference type="GO" id="GO:0044027">
    <property type="term" value="P:negative regulation of gene expression via chromosomal CpG island methylation"/>
    <property type="evidence" value="ECO:0007669"/>
    <property type="project" value="TreeGrafter"/>
</dbReference>
<feature type="region of interest" description="Disordered" evidence="3">
    <location>
        <begin position="297"/>
        <end position="341"/>
    </location>
</feature>
<feature type="compositionally biased region" description="Basic and acidic residues" evidence="3">
    <location>
        <begin position="297"/>
        <end position="310"/>
    </location>
</feature>
<dbReference type="PANTHER" id="PTHR14140">
    <property type="entry name" value="E3 UBIQUITIN-PROTEIN LIGASE UHRF-RELATED"/>
    <property type="match status" value="1"/>
</dbReference>
<dbReference type="Pfam" id="PF02182">
    <property type="entry name" value="SAD_SRA"/>
    <property type="match status" value="1"/>
</dbReference>
<dbReference type="InParanoid" id="A0A5J5F0X3"/>
<keyword evidence="1 2" id="KW-0539">Nucleus</keyword>
<sequence length="341" mass="36879">MVRSKTQGAEVEGPTEYELEVQRNKEANKALMATVMKGSLIPLAPSQVQKSSVTPKAKKPVHKRKAEPVEPTRRSSRVSKQVITHQELPDDSEHDLDLPIKERKKTVSRTMKPKRAASSEEEEGKLPNKAPRTNGKVFGAIEGIEVGKWWAFRDECGRAGVHPPTVAGIYGGADVGAYSVAVSAGYPEDMDLGDTFTYTGSGGRELKKKNLRTAPQSSDQTLVRGNAALDKSAQTGNPVRVIRGYKAALGPATGYRYDGLYKVVRSYTALNSEGKYLVYKFDFERLPGQPPVDYGAKERALAEEEAKAAEGEAEAAEGNAKDAKTTAEAMPTPPGSGDETK</sequence>
<keyword evidence="5" id="KW-0808">Transferase</keyword>
<evidence type="ECO:0000313" key="5">
    <source>
        <dbReference type="EMBL" id="KAA8909182.1"/>
    </source>
</evidence>
<organism evidence="5 6">
    <name type="scientific">Sphaerosporella brunnea</name>
    <dbReference type="NCBI Taxonomy" id="1250544"/>
    <lineage>
        <taxon>Eukaryota</taxon>
        <taxon>Fungi</taxon>
        <taxon>Dikarya</taxon>
        <taxon>Ascomycota</taxon>
        <taxon>Pezizomycotina</taxon>
        <taxon>Pezizomycetes</taxon>
        <taxon>Pezizales</taxon>
        <taxon>Pyronemataceae</taxon>
        <taxon>Sphaerosporella</taxon>
    </lineage>
</organism>
<dbReference type="PROSITE" id="PS51015">
    <property type="entry name" value="YDG"/>
    <property type="match status" value="1"/>
</dbReference>
<comment type="subcellular location">
    <subcellularLocation>
        <location evidence="2">Nucleus</location>
    </subcellularLocation>
</comment>
<dbReference type="AlphaFoldDB" id="A0A5J5F0X3"/>
<proteinExistence type="predicted"/>
<dbReference type="InterPro" id="IPR045134">
    <property type="entry name" value="UHRF1/2-like"/>
</dbReference>
<feature type="compositionally biased region" description="Basic residues" evidence="3">
    <location>
        <begin position="56"/>
        <end position="65"/>
    </location>
</feature>
<keyword evidence="6" id="KW-1185">Reference proteome</keyword>
<gene>
    <name evidence="5" type="ORF">FN846DRAFT_943151</name>
</gene>
<evidence type="ECO:0000256" key="1">
    <source>
        <dbReference type="ARBA" id="ARBA00023242"/>
    </source>
</evidence>
<dbReference type="InterPro" id="IPR036987">
    <property type="entry name" value="SRA-YDG_sf"/>
</dbReference>
<dbReference type="InterPro" id="IPR015947">
    <property type="entry name" value="PUA-like_sf"/>
</dbReference>
<dbReference type="OrthoDB" id="2270193at2759"/>
<dbReference type="InterPro" id="IPR003105">
    <property type="entry name" value="SRA_YDG"/>
</dbReference>
<dbReference type="GO" id="GO:0061630">
    <property type="term" value="F:ubiquitin protein ligase activity"/>
    <property type="evidence" value="ECO:0007669"/>
    <property type="project" value="TreeGrafter"/>
</dbReference>
<reference evidence="5 6" key="1">
    <citation type="submission" date="2019-09" db="EMBL/GenBank/DDBJ databases">
        <title>Draft genome of the ectomycorrhizal ascomycete Sphaerosporella brunnea.</title>
        <authorList>
            <consortium name="DOE Joint Genome Institute"/>
            <person name="Benucci G.M."/>
            <person name="Marozzi G."/>
            <person name="Antonielli L."/>
            <person name="Sanchez S."/>
            <person name="Marco P."/>
            <person name="Wang X."/>
            <person name="Falini L.B."/>
            <person name="Barry K."/>
            <person name="Haridas S."/>
            <person name="Lipzen A."/>
            <person name="Labutti K."/>
            <person name="Grigoriev I.V."/>
            <person name="Murat C."/>
            <person name="Martin F."/>
            <person name="Albertini E."/>
            <person name="Donnini D."/>
            <person name="Bonito G."/>
        </authorList>
    </citation>
    <scope>NUCLEOTIDE SEQUENCE [LARGE SCALE GENOMIC DNA]</scope>
    <source>
        <strain evidence="5 6">Sb_GMNB300</strain>
    </source>
</reference>
<evidence type="ECO:0000259" key="4">
    <source>
        <dbReference type="PROSITE" id="PS51015"/>
    </source>
</evidence>
<dbReference type="GO" id="GO:0008168">
    <property type="term" value="F:methyltransferase activity"/>
    <property type="evidence" value="ECO:0007669"/>
    <property type="project" value="UniProtKB-KW"/>
</dbReference>
<keyword evidence="5" id="KW-0489">Methyltransferase</keyword>
<name>A0A5J5F0X3_9PEZI</name>
<dbReference type="GO" id="GO:0005634">
    <property type="term" value="C:nucleus"/>
    <property type="evidence" value="ECO:0007669"/>
    <property type="project" value="UniProtKB-SubCell"/>
</dbReference>
<dbReference type="Gene3D" id="2.30.280.10">
    <property type="entry name" value="SRA-YDG"/>
    <property type="match status" value="1"/>
</dbReference>
<dbReference type="PANTHER" id="PTHR14140:SF27">
    <property type="entry name" value="OS04G0289800 PROTEIN"/>
    <property type="match status" value="1"/>
</dbReference>
<dbReference type="Proteomes" id="UP000326924">
    <property type="component" value="Unassembled WGS sequence"/>
</dbReference>
<feature type="compositionally biased region" description="Basic residues" evidence="3">
    <location>
        <begin position="102"/>
        <end position="115"/>
    </location>
</feature>